<keyword evidence="3" id="KW-1185">Reference proteome</keyword>
<evidence type="ECO:0000313" key="2">
    <source>
        <dbReference type="EMBL" id="KFL29125.1"/>
    </source>
</evidence>
<proteinExistence type="predicted"/>
<comment type="caution">
    <text evidence="2">The sequence shown here is derived from an EMBL/GenBank/DDBJ whole genome shotgun (WGS) entry which is preliminary data.</text>
</comment>
<dbReference type="EMBL" id="JQGC01000031">
    <property type="protein sequence ID" value="KFL29125.1"/>
    <property type="molecule type" value="Genomic_DNA"/>
</dbReference>
<accession>A0A087LWX2</accession>
<sequence>MLVIGIRGLVALTMLGAMFAAPAFAQSGAQCAAIPSDGERLACYDAIFRDGATSGEALSVSFESEQLIPARPSGRMPATMTVACEAGRLSVAFAYAGNTMSALGRDAGITLQVDLQSPRSRTLLVNSTNTALVIDNTADTQAFLDTLAGAQNLTTRVTPVNSRSLSVRFNLAGVLEQVEPVRAACS</sequence>
<gene>
    <name evidence="2" type="ORF">JP75_23130</name>
</gene>
<evidence type="ECO:0000313" key="3">
    <source>
        <dbReference type="Proteomes" id="UP000028981"/>
    </source>
</evidence>
<feature type="chain" id="PRO_5001825798" evidence="1">
    <location>
        <begin position="26"/>
        <end position="186"/>
    </location>
</feature>
<feature type="signal peptide" evidence="1">
    <location>
        <begin position="1"/>
        <end position="25"/>
    </location>
</feature>
<protein>
    <submittedName>
        <fullName evidence="2">Uncharacterized protein</fullName>
    </submittedName>
</protein>
<reference evidence="2 3" key="1">
    <citation type="submission" date="2014-08" db="EMBL/GenBank/DDBJ databases">
        <authorList>
            <person name="Hassan Y.I."/>
            <person name="Lepp D."/>
            <person name="Zhou T."/>
        </authorList>
    </citation>
    <scope>NUCLEOTIDE SEQUENCE [LARGE SCALE GENOMIC DNA]</scope>
    <source>
        <strain evidence="2 3">IFO13584</strain>
    </source>
</reference>
<evidence type="ECO:0000256" key="1">
    <source>
        <dbReference type="SAM" id="SignalP"/>
    </source>
</evidence>
<name>A0A087LWX2_9HYPH</name>
<organism evidence="2 3">
    <name type="scientific">Devosia riboflavina</name>
    <dbReference type="NCBI Taxonomy" id="46914"/>
    <lineage>
        <taxon>Bacteria</taxon>
        <taxon>Pseudomonadati</taxon>
        <taxon>Pseudomonadota</taxon>
        <taxon>Alphaproteobacteria</taxon>
        <taxon>Hyphomicrobiales</taxon>
        <taxon>Devosiaceae</taxon>
        <taxon>Devosia</taxon>
    </lineage>
</organism>
<keyword evidence="1" id="KW-0732">Signal</keyword>
<dbReference type="Proteomes" id="UP000028981">
    <property type="component" value="Unassembled WGS sequence"/>
</dbReference>
<dbReference type="AlphaFoldDB" id="A0A087LWX2"/>